<dbReference type="Proteomes" id="UP001172386">
    <property type="component" value="Unassembled WGS sequence"/>
</dbReference>
<evidence type="ECO:0000313" key="2">
    <source>
        <dbReference type="Proteomes" id="UP001172386"/>
    </source>
</evidence>
<dbReference type="EMBL" id="JAPDRQ010000454">
    <property type="protein sequence ID" value="KAJ9649139.1"/>
    <property type="molecule type" value="Genomic_DNA"/>
</dbReference>
<evidence type="ECO:0000313" key="1">
    <source>
        <dbReference type="EMBL" id="KAJ9649139.1"/>
    </source>
</evidence>
<organism evidence="1 2">
    <name type="scientific">Neophaeococcomyces mojaviensis</name>
    <dbReference type="NCBI Taxonomy" id="3383035"/>
    <lineage>
        <taxon>Eukaryota</taxon>
        <taxon>Fungi</taxon>
        <taxon>Dikarya</taxon>
        <taxon>Ascomycota</taxon>
        <taxon>Pezizomycotina</taxon>
        <taxon>Eurotiomycetes</taxon>
        <taxon>Chaetothyriomycetidae</taxon>
        <taxon>Chaetothyriales</taxon>
        <taxon>Chaetothyriales incertae sedis</taxon>
        <taxon>Neophaeococcomyces</taxon>
    </lineage>
</organism>
<comment type="caution">
    <text evidence="1">The sequence shown here is derived from an EMBL/GenBank/DDBJ whole genome shotgun (WGS) entry which is preliminary data.</text>
</comment>
<name>A0ACC2ZNP6_9EURO</name>
<reference evidence="1" key="1">
    <citation type="submission" date="2022-10" db="EMBL/GenBank/DDBJ databases">
        <title>Culturing micro-colonial fungi from biological soil crusts in the Mojave desert and describing Neophaeococcomyces mojavensis, and introducing the new genera and species Taxawa tesnikishii.</title>
        <authorList>
            <person name="Kurbessoian T."/>
            <person name="Stajich J.E."/>
        </authorList>
    </citation>
    <scope>NUCLEOTIDE SEQUENCE</scope>
    <source>
        <strain evidence="1">JES_112</strain>
    </source>
</reference>
<proteinExistence type="predicted"/>
<sequence>MSSVTEVTIQQFDDFFTRQGRELRQGQKLLSFDSGHYSWLLPRAMQNGALFMSLIAMSATYAAVHGRMLDAPDAAVLATYSCAYQELQRQIDRERSEESQISESTIMAAIDLVMCCGIGFGDWKLVLLHWTGVRALLPDPTRSLYSGALLGFINFIEHWLVLTAGFKPRNPNWPVLLRLEQPPQKVYGGDLHRLVEIPGLQ</sequence>
<gene>
    <name evidence="1" type="ORF">H2198_010947</name>
</gene>
<feature type="non-terminal residue" evidence="1">
    <location>
        <position position="201"/>
    </location>
</feature>
<protein>
    <submittedName>
        <fullName evidence="1">Uncharacterized protein</fullName>
    </submittedName>
</protein>
<accession>A0ACC2ZNP6</accession>
<keyword evidence="2" id="KW-1185">Reference proteome</keyword>